<dbReference type="Proteomes" id="UP000006622">
    <property type="component" value="Chromosome"/>
</dbReference>
<dbReference type="InterPro" id="IPR000914">
    <property type="entry name" value="SBP_5_dom"/>
</dbReference>
<dbReference type="GO" id="GO:0015833">
    <property type="term" value="P:peptide transport"/>
    <property type="evidence" value="ECO:0007669"/>
    <property type="project" value="TreeGrafter"/>
</dbReference>
<organism evidence="6 7">
    <name type="scientific">Methanosalsum zhilinae (strain DSM 4017 / NBRC 107636 / OCM 62 / WeN5)</name>
    <name type="common">Methanohalophilus zhilinae</name>
    <dbReference type="NCBI Taxonomy" id="679901"/>
    <lineage>
        <taxon>Archaea</taxon>
        <taxon>Methanobacteriati</taxon>
        <taxon>Methanobacteriota</taxon>
        <taxon>Stenosarchaea group</taxon>
        <taxon>Methanomicrobia</taxon>
        <taxon>Methanosarcinales</taxon>
        <taxon>Methanosarcinaceae</taxon>
        <taxon>Methanosalsum</taxon>
    </lineage>
</organism>
<evidence type="ECO:0000256" key="1">
    <source>
        <dbReference type="ARBA" id="ARBA00004196"/>
    </source>
</evidence>
<name>F7XM72_METZD</name>
<comment type="subcellular location">
    <subcellularLocation>
        <location evidence="1">Cell envelope</location>
    </subcellularLocation>
</comment>
<evidence type="ECO:0000313" key="6">
    <source>
        <dbReference type="EMBL" id="AEH60961.1"/>
    </source>
</evidence>
<dbReference type="SUPFAM" id="SSF53850">
    <property type="entry name" value="Periplasmic binding protein-like II"/>
    <property type="match status" value="1"/>
</dbReference>
<reference evidence="6 7" key="1">
    <citation type="submission" date="2010-07" db="EMBL/GenBank/DDBJ databases">
        <title>The complete genome of Methanosalsum zhilinae DSM 4017.</title>
        <authorList>
            <consortium name="US DOE Joint Genome Institute (JGI-PGF)"/>
            <person name="Lucas S."/>
            <person name="Copeland A."/>
            <person name="Lapidus A."/>
            <person name="Glavina del Rio T."/>
            <person name="Dalin E."/>
            <person name="Tice H."/>
            <person name="Bruce D."/>
            <person name="Goodwin L."/>
            <person name="Pitluck S."/>
            <person name="Kyrpides N."/>
            <person name="Mavromatis K."/>
            <person name="Ovchinnikova G."/>
            <person name="Daligault H."/>
            <person name="Detter J.C."/>
            <person name="Han C."/>
            <person name="Tapia R."/>
            <person name="Larimer F."/>
            <person name="Land M."/>
            <person name="Hauser L."/>
            <person name="Markowitz V."/>
            <person name="Cheng J.-F."/>
            <person name="Hugenholtz P."/>
            <person name="Woyke T."/>
            <person name="Wu D."/>
            <person name="Spring S."/>
            <person name="Schueler E."/>
            <person name="Brambilla E."/>
            <person name="Klenk H.-P."/>
            <person name="Eisen J.A."/>
        </authorList>
    </citation>
    <scope>NUCLEOTIDE SEQUENCE [LARGE SCALE GENOMIC DNA]</scope>
    <source>
        <strain evidence="7">DSM 4017 / NBRC 107636 / OCM 62 / WeN5</strain>
    </source>
</reference>
<dbReference type="PROSITE" id="PS51257">
    <property type="entry name" value="PROKAR_LIPOPROTEIN"/>
    <property type="match status" value="1"/>
</dbReference>
<dbReference type="AlphaFoldDB" id="F7XM72"/>
<dbReference type="STRING" id="679901.Mzhil_1105"/>
<dbReference type="InterPro" id="IPR030678">
    <property type="entry name" value="Peptide/Ni-bd"/>
</dbReference>
<protein>
    <submittedName>
        <fullName evidence="6">Extracellular solute-binding protein family 5</fullName>
    </submittedName>
</protein>
<keyword evidence="3" id="KW-0813">Transport</keyword>
<dbReference type="GO" id="GO:1904680">
    <property type="term" value="F:peptide transmembrane transporter activity"/>
    <property type="evidence" value="ECO:0007669"/>
    <property type="project" value="TreeGrafter"/>
</dbReference>
<dbReference type="EMBL" id="CP002101">
    <property type="protein sequence ID" value="AEH60961.1"/>
    <property type="molecule type" value="Genomic_DNA"/>
</dbReference>
<dbReference type="CDD" id="cd08490">
    <property type="entry name" value="PBP2_NikA_DppA_OppA_like_3"/>
    <property type="match status" value="1"/>
</dbReference>
<dbReference type="PANTHER" id="PTHR30290">
    <property type="entry name" value="PERIPLASMIC BINDING COMPONENT OF ABC TRANSPORTER"/>
    <property type="match status" value="1"/>
</dbReference>
<dbReference type="PIRSF" id="PIRSF002741">
    <property type="entry name" value="MppA"/>
    <property type="match status" value="1"/>
</dbReference>
<evidence type="ECO:0000259" key="5">
    <source>
        <dbReference type="Pfam" id="PF00496"/>
    </source>
</evidence>
<dbReference type="GO" id="GO:0042597">
    <property type="term" value="C:periplasmic space"/>
    <property type="evidence" value="ECO:0007669"/>
    <property type="project" value="UniProtKB-ARBA"/>
</dbReference>
<dbReference type="PANTHER" id="PTHR30290:SF10">
    <property type="entry name" value="PERIPLASMIC OLIGOPEPTIDE-BINDING PROTEIN-RELATED"/>
    <property type="match status" value="1"/>
</dbReference>
<evidence type="ECO:0000313" key="7">
    <source>
        <dbReference type="Proteomes" id="UP000006622"/>
    </source>
</evidence>
<dbReference type="Pfam" id="PF00496">
    <property type="entry name" value="SBP_bac_5"/>
    <property type="match status" value="1"/>
</dbReference>
<dbReference type="FunFam" id="3.10.105.10:FF:000006">
    <property type="entry name" value="Peptide ABC transporter substrate-binding protein"/>
    <property type="match status" value="1"/>
</dbReference>
<dbReference type="GO" id="GO:0043190">
    <property type="term" value="C:ATP-binding cassette (ABC) transporter complex"/>
    <property type="evidence" value="ECO:0007669"/>
    <property type="project" value="InterPro"/>
</dbReference>
<dbReference type="Gene3D" id="3.10.105.10">
    <property type="entry name" value="Dipeptide-binding Protein, Domain 3"/>
    <property type="match status" value="1"/>
</dbReference>
<dbReference type="KEGG" id="mzh:Mzhil_1105"/>
<proteinExistence type="inferred from homology"/>
<dbReference type="Gene3D" id="3.40.190.10">
    <property type="entry name" value="Periplasmic binding protein-like II"/>
    <property type="match status" value="1"/>
</dbReference>
<evidence type="ECO:0000256" key="4">
    <source>
        <dbReference type="ARBA" id="ARBA00022729"/>
    </source>
</evidence>
<gene>
    <name evidence="6" type="ordered locus">Mzhil_1105</name>
</gene>
<accession>F7XM72</accession>
<evidence type="ECO:0000256" key="3">
    <source>
        <dbReference type="ARBA" id="ARBA00022448"/>
    </source>
</evidence>
<keyword evidence="4" id="KW-0732">Signal</keyword>
<comment type="similarity">
    <text evidence="2">Belongs to the bacterial solute-binding protein 5 family.</text>
</comment>
<dbReference type="HOGENOM" id="CLU_017028_7_5_2"/>
<evidence type="ECO:0000256" key="2">
    <source>
        <dbReference type="ARBA" id="ARBA00005695"/>
    </source>
</evidence>
<sequence precursor="true">MITMRHYRKTIMCMIIFVFIFSILTAGCLSQQGNVGGTDSDSVLRVAQTFGPSNTLDPAHNWYGWYMRQAGIYQTLFSFDENMEMVPELAVGYEAVNDTAWKITLRDGVLFHDGTSMNADAVVYSINRVLNPDNSRSGQYDFIEDVYAIGDSEVMLITHEPYAPTIASLTDPIVSIISPQIDDISRKASGTGPFMLESFIPNTRLVVTKNENYWGAEPKIDRAIIEYVRDPMTRSMKLEAGEVHLADNIPGSEVARLNAKDSINILSEETPRTALMFVNTNREPLNDVRVRQAISYAINRQQVVDTALEGVGGTPAVGLFPSIFKWSGNDELEPYTHNPEKALELLKQAGIEDTSGDGLLEYNGEPFSIKITTHTGREELRPVAEVMAIQLNDIGIKSRAVILESGAVNADLNNGDFDLVLQSWGVAPTGDPDYFLNQHFASGNTYTRWTGYSNSDVDKWLELGRTTSDEDQRMEYYYNVQKQIHEDCPELFVFYYNKINGVSDNVEDYVIYPNDVTFLTENIYLKNR</sequence>
<dbReference type="InterPro" id="IPR039424">
    <property type="entry name" value="SBP_5"/>
</dbReference>
<keyword evidence="7" id="KW-1185">Reference proteome</keyword>
<feature type="domain" description="Solute-binding protein family 5" evidence="5">
    <location>
        <begin position="84"/>
        <end position="445"/>
    </location>
</feature>